<proteinExistence type="inferred from homology"/>
<feature type="coiled-coil region" evidence="6">
    <location>
        <begin position="459"/>
        <end position="486"/>
    </location>
</feature>
<evidence type="ECO:0000256" key="5">
    <source>
        <dbReference type="ARBA" id="ARBA00023136"/>
    </source>
</evidence>
<organism evidence="9 10">
    <name type="scientific">Folsomia candida</name>
    <name type="common">Springtail</name>
    <dbReference type="NCBI Taxonomy" id="158441"/>
    <lineage>
        <taxon>Eukaryota</taxon>
        <taxon>Metazoa</taxon>
        <taxon>Ecdysozoa</taxon>
        <taxon>Arthropoda</taxon>
        <taxon>Hexapoda</taxon>
        <taxon>Collembola</taxon>
        <taxon>Entomobryomorpha</taxon>
        <taxon>Isotomoidea</taxon>
        <taxon>Isotomidae</taxon>
        <taxon>Proisotominae</taxon>
        <taxon>Folsomia</taxon>
    </lineage>
</organism>
<feature type="compositionally biased region" description="Acidic residues" evidence="7">
    <location>
        <begin position="265"/>
        <end position="275"/>
    </location>
</feature>
<keyword evidence="5 8" id="KW-0472">Membrane</keyword>
<dbReference type="PANTHER" id="PTHR21535:SF51">
    <property type="entry name" value="MANGANESE RESISTANCE PROTEIN MNR2"/>
    <property type="match status" value="1"/>
</dbReference>
<evidence type="ECO:0000256" key="4">
    <source>
        <dbReference type="ARBA" id="ARBA00022989"/>
    </source>
</evidence>
<dbReference type="Gene3D" id="1.20.58.340">
    <property type="entry name" value="Magnesium transport protein CorA, transmembrane region"/>
    <property type="match status" value="1"/>
</dbReference>
<evidence type="ECO:0000256" key="7">
    <source>
        <dbReference type="SAM" id="MobiDB-lite"/>
    </source>
</evidence>
<dbReference type="GO" id="GO:0016020">
    <property type="term" value="C:membrane"/>
    <property type="evidence" value="ECO:0007669"/>
    <property type="project" value="UniProtKB-SubCell"/>
</dbReference>
<dbReference type="SUPFAM" id="SSF144083">
    <property type="entry name" value="Magnesium transport protein CorA, transmembrane region"/>
    <property type="match status" value="1"/>
</dbReference>
<dbReference type="Pfam" id="PF01544">
    <property type="entry name" value="CorA"/>
    <property type="match status" value="1"/>
</dbReference>
<dbReference type="OrthoDB" id="29879at2759"/>
<evidence type="ECO:0000313" key="9">
    <source>
        <dbReference type="EMBL" id="OXA59346.1"/>
    </source>
</evidence>
<evidence type="ECO:0000256" key="1">
    <source>
        <dbReference type="ARBA" id="ARBA00004141"/>
    </source>
</evidence>
<dbReference type="InterPro" id="IPR002523">
    <property type="entry name" value="MgTranspt_CorA/ZnTranspt_ZntB"/>
</dbReference>
<evidence type="ECO:0000256" key="3">
    <source>
        <dbReference type="ARBA" id="ARBA00022692"/>
    </source>
</evidence>
<evidence type="ECO:0000256" key="2">
    <source>
        <dbReference type="ARBA" id="ARBA00009765"/>
    </source>
</evidence>
<dbReference type="Gene3D" id="3.30.460.20">
    <property type="entry name" value="CorA soluble domain-like"/>
    <property type="match status" value="1"/>
</dbReference>
<keyword evidence="4 8" id="KW-1133">Transmembrane helix</keyword>
<keyword evidence="10" id="KW-1185">Reference proteome</keyword>
<gene>
    <name evidence="9" type="ORF">Fcan01_05003</name>
</gene>
<feature type="transmembrane region" description="Helical" evidence="8">
    <location>
        <begin position="539"/>
        <end position="558"/>
    </location>
</feature>
<evidence type="ECO:0000256" key="8">
    <source>
        <dbReference type="SAM" id="Phobius"/>
    </source>
</evidence>
<comment type="similarity">
    <text evidence="2">Belongs to the CorA metal ion transporter (MIT) (TC 1.A.35) family.</text>
</comment>
<sequence length="601" mass="68929">MHPVPHILVRAMTHSNRSRYYRPRAMSLENPKILEALTIYEKLKRCQEEDQELDSGLEQNHEFRGDHNNQQDIFDSKSANDHKLQLEAEEPLPLDPFSPNFDHVMDENRELMAYSKYKDINLQDANYLYFSAETGLIQSQTLEGLSEEEEEMNYKELLLSKKYWLDVVNPTDNDLTLLSSAFGVHELTIRDIRGNTEEKLEMYNHYTFVSLKLMKEPNNKEMKYNTTNSKKNPAAEETSSFHQQPFCPNSKKHQKYSSSCSCGGPEDDEEKDEEKEYLNLDLEDEISNEETSNTCASSNDQEESDSFYLPTHSDYVESDADLKILVFADFIITIHKVKWESVKDVLGFLSILLDYGGSTPPMPEWVLFSIFVELAQEAKLAVRKLTPTILSMRAAQLRQEGGLGVDVFKLSNVLRQNFQFEFELHKICRFIKPKLQVLRAIQLKGRRRFPNVPGVVRFLANVGSEFDELLDELDNLSRVVERSQDTFLALASVQQSLEANEMGEIMKRISEIAMIFLPVQAIAGFLGMNVPFQEEGSTFPFWTIVMGSVIIAASLFIGKRIILCRKKYCARVDLCPSISSMKKSATTRYEKSKVSQKLKGL</sequence>
<reference evidence="9 10" key="1">
    <citation type="submission" date="2015-12" db="EMBL/GenBank/DDBJ databases">
        <title>The genome of Folsomia candida.</title>
        <authorList>
            <person name="Faddeeva A."/>
            <person name="Derks M.F."/>
            <person name="Anvar Y."/>
            <person name="Smit S."/>
            <person name="Van Straalen N."/>
            <person name="Roelofs D."/>
        </authorList>
    </citation>
    <scope>NUCLEOTIDE SEQUENCE [LARGE SCALE GENOMIC DNA]</scope>
    <source>
        <strain evidence="9 10">VU population</strain>
        <tissue evidence="9">Whole body</tissue>
    </source>
</reference>
<name>A0A226ERY1_FOLCA</name>
<comment type="subcellular location">
    <subcellularLocation>
        <location evidence="1">Membrane</location>
        <topology evidence="1">Multi-pass membrane protein</topology>
    </subcellularLocation>
</comment>
<accession>A0A226ERY1</accession>
<feature type="compositionally biased region" description="Polar residues" evidence="7">
    <location>
        <begin position="224"/>
        <end position="247"/>
    </location>
</feature>
<dbReference type="EMBL" id="LNIX01000002">
    <property type="protein sequence ID" value="OXA59346.1"/>
    <property type="molecule type" value="Genomic_DNA"/>
</dbReference>
<dbReference type="SUPFAM" id="SSF143865">
    <property type="entry name" value="CorA soluble domain-like"/>
    <property type="match status" value="1"/>
</dbReference>
<comment type="caution">
    <text evidence="9">The sequence shown here is derived from an EMBL/GenBank/DDBJ whole genome shotgun (WGS) entry which is preliminary data.</text>
</comment>
<feature type="region of interest" description="Disordered" evidence="7">
    <location>
        <begin position="222"/>
        <end position="275"/>
    </location>
</feature>
<dbReference type="PANTHER" id="PTHR21535">
    <property type="entry name" value="MAGNESIUM AND COBALT TRANSPORT PROTEIN/MITOCHONDRIAL IMPORT INNER MEMBRANE TRANSLOCASE SUBUNIT TIM8"/>
    <property type="match status" value="1"/>
</dbReference>
<dbReference type="InterPro" id="IPR045861">
    <property type="entry name" value="CorA_cytoplasmic_dom"/>
</dbReference>
<dbReference type="AlphaFoldDB" id="A0A226ERY1"/>
<protein>
    <submittedName>
        <fullName evidence="9">Magnesium transporter ALR1</fullName>
    </submittedName>
</protein>
<evidence type="ECO:0000313" key="10">
    <source>
        <dbReference type="Proteomes" id="UP000198287"/>
    </source>
</evidence>
<dbReference type="Proteomes" id="UP000198287">
    <property type="component" value="Unassembled WGS sequence"/>
</dbReference>
<evidence type="ECO:0000256" key="6">
    <source>
        <dbReference type="SAM" id="Coils"/>
    </source>
</evidence>
<keyword evidence="6" id="KW-0175">Coiled coil</keyword>
<keyword evidence="3 8" id="KW-0812">Transmembrane</keyword>
<dbReference type="InterPro" id="IPR045863">
    <property type="entry name" value="CorA_TM1_TM2"/>
</dbReference>
<dbReference type="GO" id="GO:0046873">
    <property type="term" value="F:metal ion transmembrane transporter activity"/>
    <property type="evidence" value="ECO:0007669"/>
    <property type="project" value="InterPro"/>
</dbReference>